<dbReference type="AlphaFoldDB" id="C5LT25"/>
<gene>
    <name evidence="1" type="ORF">Pmar_PMAR024471</name>
</gene>
<evidence type="ECO:0000313" key="2">
    <source>
        <dbReference type="Proteomes" id="UP000007800"/>
    </source>
</evidence>
<dbReference type="InParanoid" id="C5LT25"/>
<keyword evidence="2" id="KW-1185">Reference proteome</keyword>
<proteinExistence type="predicted"/>
<dbReference type="RefSeq" id="XP_002767275.1">
    <property type="nucleotide sequence ID" value="XM_002767229.1"/>
</dbReference>
<evidence type="ECO:0000313" key="1">
    <source>
        <dbReference type="EMBL" id="EEQ99992.1"/>
    </source>
</evidence>
<organism evidence="2">
    <name type="scientific">Perkinsus marinus (strain ATCC 50983 / TXsc)</name>
    <dbReference type="NCBI Taxonomy" id="423536"/>
    <lineage>
        <taxon>Eukaryota</taxon>
        <taxon>Sar</taxon>
        <taxon>Alveolata</taxon>
        <taxon>Perkinsozoa</taxon>
        <taxon>Perkinsea</taxon>
        <taxon>Perkinsida</taxon>
        <taxon>Perkinsidae</taxon>
        <taxon>Perkinsus</taxon>
    </lineage>
</organism>
<reference evidence="1 2" key="1">
    <citation type="submission" date="2008-07" db="EMBL/GenBank/DDBJ databases">
        <authorList>
            <person name="El-Sayed N."/>
            <person name="Caler E."/>
            <person name="Inman J."/>
            <person name="Amedeo P."/>
            <person name="Hass B."/>
            <person name="Wortman J."/>
        </authorList>
    </citation>
    <scope>NUCLEOTIDE SEQUENCE [LARGE SCALE GENOMIC DNA]</scope>
    <source>
        <strain evidence="2">ATCC 50983 / TXsc</strain>
    </source>
</reference>
<dbReference type="EMBL" id="GG685288">
    <property type="protein sequence ID" value="EEQ99992.1"/>
    <property type="molecule type" value="Genomic_DNA"/>
</dbReference>
<accession>C5LT25</accession>
<protein>
    <submittedName>
        <fullName evidence="1">Uncharacterized protein</fullName>
    </submittedName>
</protein>
<name>C5LT25_PERM5</name>
<dbReference type="Proteomes" id="UP000007800">
    <property type="component" value="Unassembled WGS sequence"/>
</dbReference>
<dbReference type="GeneID" id="9049690"/>
<sequence length="148" mass="16598">MIVPGDDGLFRIWTTGEHAIHERNISRAANKRRVLSDEVKKIIDDLVLGQGTAKGTLKLILERKLFPEGMTVKQLTAAISRRRHVIMKFDPARPQPSGAAPFEVRDFLESRTGVPDSMDEAFRISYKINPDSHLVYAYLTTKALGPRG</sequence>